<comment type="caution">
    <text evidence="1">The sequence shown here is derived from an EMBL/GenBank/DDBJ whole genome shotgun (WGS) entry which is preliminary data.</text>
</comment>
<dbReference type="STRING" id="391587.KAOT1_19142"/>
<dbReference type="HOGENOM" id="CLU_1473368_0_0_10"/>
<organism evidence="1 2">
    <name type="scientific">Kordia algicida OT-1</name>
    <dbReference type="NCBI Taxonomy" id="391587"/>
    <lineage>
        <taxon>Bacteria</taxon>
        <taxon>Pseudomonadati</taxon>
        <taxon>Bacteroidota</taxon>
        <taxon>Flavobacteriia</taxon>
        <taxon>Flavobacteriales</taxon>
        <taxon>Flavobacteriaceae</taxon>
        <taxon>Kordia</taxon>
    </lineage>
</organism>
<protein>
    <recommendedName>
        <fullName evidence="3">Transposase</fullName>
    </recommendedName>
</protein>
<dbReference type="eggNOG" id="COG2963">
    <property type="taxonomic scope" value="Bacteria"/>
</dbReference>
<name>A9DNY1_9FLAO</name>
<dbReference type="InterPro" id="IPR009057">
    <property type="entry name" value="Homeodomain-like_sf"/>
</dbReference>
<dbReference type="InterPro" id="IPR052057">
    <property type="entry name" value="IS150/IS1296_orfA-like"/>
</dbReference>
<dbReference type="PANTHER" id="PTHR33795:SF1">
    <property type="entry name" value="INSERTION ELEMENT IS150 PROTEIN INSJ"/>
    <property type="match status" value="1"/>
</dbReference>
<dbReference type="InterPro" id="IPR036388">
    <property type="entry name" value="WH-like_DNA-bd_sf"/>
</dbReference>
<dbReference type="GO" id="GO:0043565">
    <property type="term" value="F:sequence-specific DNA binding"/>
    <property type="evidence" value="ECO:0007669"/>
    <property type="project" value="InterPro"/>
</dbReference>
<sequence>MDNKETEKREFKDYSEALKLTACNAVLKDGLSLTYVAKKYGIRSRNTIKNWIYSLGLDSNYKPSKLNTRHSESFKKEVCHQVANGRMTKEQAMRHYGLRSATNITYWMKKYNISILEDTYEEPIASMKFRKVTSDTEKIRKENKLLKQELEDALLRSEVNAMIIELASKQLGIDIRKKFNTKQ</sequence>
<dbReference type="OrthoDB" id="3233355at2"/>
<dbReference type="Gene3D" id="1.10.10.10">
    <property type="entry name" value="Winged helix-like DNA-binding domain superfamily/Winged helix DNA-binding domain"/>
    <property type="match status" value="1"/>
</dbReference>
<dbReference type="EMBL" id="ABIB01000002">
    <property type="protein sequence ID" value="EDP97309.1"/>
    <property type="molecule type" value="Genomic_DNA"/>
</dbReference>
<reference evidence="1 2" key="1">
    <citation type="journal article" date="2011" name="J. Bacteriol.">
        <title>Genome sequence of the algicidal bacterium Kordia algicida OT-1.</title>
        <authorList>
            <person name="Lee H.S."/>
            <person name="Kang S.G."/>
            <person name="Kwon K.K."/>
            <person name="Lee J.H."/>
            <person name="Kim S.J."/>
        </authorList>
    </citation>
    <scope>NUCLEOTIDE SEQUENCE [LARGE SCALE GENOMIC DNA]</scope>
    <source>
        <strain evidence="1 2">OT-1</strain>
    </source>
</reference>
<dbReference type="InterPro" id="IPR010921">
    <property type="entry name" value="Trp_repressor/repl_initiator"/>
</dbReference>
<proteinExistence type="predicted"/>
<evidence type="ECO:0000313" key="2">
    <source>
        <dbReference type="Proteomes" id="UP000002945"/>
    </source>
</evidence>
<dbReference type="Proteomes" id="UP000002945">
    <property type="component" value="Unassembled WGS sequence"/>
</dbReference>
<dbReference type="RefSeq" id="WP_007096359.1">
    <property type="nucleotide sequence ID" value="NZ_CP142125.1"/>
</dbReference>
<accession>A9DNY1</accession>
<dbReference type="AlphaFoldDB" id="A9DNY1"/>
<dbReference type="SUPFAM" id="SSF48295">
    <property type="entry name" value="TrpR-like"/>
    <property type="match status" value="1"/>
</dbReference>
<gene>
    <name evidence="1" type="ORF">KAOT1_19142</name>
</gene>
<dbReference type="PANTHER" id="PTHR33795">
    <property type="entry name" value="INSERTION ELEMENT IS150 PROTEIN INSJ"/>
    <property type="match status" value="1"/>
</dbReference>
<evidence type="ECO:0008006" key="3">
    <source>
        <dbReference type="Google" id="ProtNLM"/>
    </source>
</evidence>
<keyword evidence="2" id="KW-1185">Reference proteome</keyword>
<evidence type="ECO:0000313" key="1">
    <source>
        <dbReference type="EMBL" id="EDP97309.1"/>
    </source>
</evidence>
<dbReference type="SUPFAM" id="SSF46689">
    <property type="entry name" value="Homeodomain-like"/>
    <property type="match status" value="1"/>
</dbReference>